<keyword evidence="3" id="KW-0687">Ribonucleoprotein</keyword>
<dbReference type="OrthoDB" id="361383at2759"/>
<dbReference type="GO" id="GO:0003735">
    <property type="term" value="F:structural constituent of ribosome"/>
    <property type="evidence" value="ECO:0007669"/>
    <property type="project" value="InterPro"/>
</dbReference>
<dbReference type="InterPro" id="IPR005749">
    <property type="entry name" value="Ribosomal_uL15_bac-type"/>
</dbReference>
<comment type="similarity">
    <text evidence="1">Belongs to the universal ribosomal protein uL15 family.</text>
</comment>
<sequence length="424" mass="49234">MLRRHVDAIPFLCPPWLPLPSGHPSVSALALFFLPPTCGLASLTFRRREIMLSTSAVQRRYRLFYPVRQTIPFHFNPVQSIFPLIYQNNLLAKPRLSWKDYEGRREFDADHPLPVVGTRLNERTTTHKWSHWDQYLNPQITQSWRDLTPSPEYVGPRSGHNVIKMGWMKIGGSWKYSRSYNDARRGFAKGQWQERKMTPRFMLAPRVSAGGPRNRYEGKACFSRFRLSKLLWAIDTGRLNPNETITLYHLLNAKVIADREILWPGMVLLAGNVERVPYPLHIELQNASAKAIQLLEEAGGSFTNVYMSHEGLYQELHPEEFPTFMEQDLPERKGLENFATQPRKRGWLAQWYEDESRYAHPASGRRSAHYVRPPTDRDFPATIEEYELAKHHQKWHLNQPGSATVLPWHSLNTADMARRSTGRV</sequence>
<feature type="domain" description="Large ribosomal subunit protein uL15/eL18" evidence="4">
    <location>
        <begin position="226"/>
        <end position="303"/>
    </location>
</feature>
<dbReference type="VEuPathDB" id="TriTrypDB:LtaPh_1600200"/>
<evidence type="ECO:0000313" key="5">
    <source>
        <dbReference type="EMBL" id="GET87354.1"/>
    </source>
</evidence>
<protein>
    <recommendedName>
        <fullName evidence="4">Large ribosomal subunit protein uL15/eL18 domain-containing protein</fullName>
    </recommendedName>
</protein>
<dbReference type="PANTHER" id="PTHR12934:SF11">
    <property type="entry name" value="LARGE RIBOSOMAL SUBUNIT PROTEIN UL15M"/>
    <property type="match status" value="1"/>
</dbReference>
<evidence type="ECO:0000313" key="6">
    <source>
        <dbReference type="Proteomes" id="UP000419144"/>
    </source>
</evidence>
<dbReference type="GO" id="GO:0006412">
    <property type="term" value="P:translation"/>
    <property type="evidence" value="ECO:0007669"/>
    <property type="project" value="InterPro"/>
</dbReference>
<evidence type="ECO:0000256" key="1">
    <source>
        <dbReference type="ARBA" id="ARBA00007320"/>
    </source>
</evidence>
<evidence type="ECO:0000259" key="4">
    <source>
        <dbReference type="Pfam" id="PF00828"/>
    </source>
</evidence>
<organism evidence="5 6">
    <name type="scientific">Leishmania tarentolae</name>
    <name type="common">Sauroleishmania tarentolae</name>
    <dbReference type="NCBI Taxonomy" id="5689"/>
    <lineage>
        <taxon>Eukaryota</taxon>
        <taxon>Discoba</taxon>
        <taxon>Euglenozoa</taxon>
        <taxon>Kinetoplastea</taxon>
        <taxon>Metakinetoplastina</taxon>
        <taxon>Trypanosomatida</taxon>
        <taxon>Trypanosomatidae</taxon>
        <taxon>Leishmaniinae</taxon>
        <taxon>Leishmania</taxon>
        <taxon>lizard Leishmania</taxon>
    </lineage>
</organism>
<dbReference type="InterPro" id="IPR036227">
    <property type="entry name" value="Ribosomal_uL15/eL18_sf"/>
</dbReference>
<reference evidence="5" key="1">
    <citation type="submission" date="2019-11" db="EMBL/GenBank/DDBJ databases">
        <title>Leishmania tarentolae CDS.</title>
        <authorList>
            <person name="Goto Y."/>
            <person name="Yamagishi J."/>
        </authorList>
    </citation>
    <scope>NUCLEOTIDE SEQUENCE [LARGE SCALE GENOMIC DNA]</scope>
    <source>
        <strain evidence="5">Parrot Tar II</strain>
    </source>
</reference>
<keyword evidence="2" id="KW-0689">Ribosomal protein</keyword>
<name>A0A640KE63_LEITA</name>
<dbReference type="EMBL" id="BLBS01000020">
    <property type="protein sequence ID" value="GET87354.1"/>
    <property type="molecule type" value="Genomic_DNA"/>
</dbReference>
<dbReference type="InterPro" id="IPR021131">
    <property type="entry name" value="Ribosomal_uL15/eL18"/>
</dbReference>
<dbReference type="Pfam" id="PF00828">
    <property type="entry name" value="Ribosomal_L27A"/>
    <property type="match status" value="1"/>
</dbReference>
<evidence type="ECO:0000256" key="3">
    <source>
        <dbReference type="ARBA" id="ARBA00023274"/>
    </source>
</evidence>
<gene>
    <name evidence="5" type="ORF">LtaPh_1600200</name>
</gene>
<keyword evidence="6" id="KW-1185">Reference proteome</keyword>
<proteinExistence type="inferred from homology"/>
<dbReference type="PANTHER" id="PTHR12934">
    <property type="entry name" value="50S RIBOSOMAL PROTEIN L15"/>
    <property type="match status" value="1"/>
</dbReference>
<accession>A0A640KE63</accession>
<dbReference type="AlphaFoldDB" id="A0A640KE63"/>
<comment type="caution">
    <text evidence="5">The sequence shown here is derived from an EMBL/GenBank/DDBJ whole genome shotgun (WGS) entry which is preliminary data.</text>
</comment>
<dbReference type="Proteomes" id="UP000419144">
    <property type="component" value="Unassembled WGS sequence"/>
</dbReference>
<evidence type="ECO:0000256" key="2">
    <source>
        <dbReference type="ARBA" id="ARBA00022980"/>
    </source>
</evidence>
<dbReference type="GO" id="GO:0005762">
    <property type="term" value="C:mitochondrial large ribosomal subunit"/>
    <property type="evidence" value="ECO:0007669"/>
    <property type="project" value="TreeGrafter"/>
</dbReference>
<dbReference type="SUPFAM" id="SSF52080">
    <property type="entry name" value="Ribosomal proteins L15p and L18e"/>
    <property type="match status" value="1"/>
</dbReference>